<reference evidence="6" key="1">
    <citation type="journal article" date="2019" name="Int. J. Syst. Evol. Microbiol.">
        <title>The Global Catalogue of Microorganisms (GCM) 10K type strain sequencing project: providing services to taxonomists for standard genome sequencing and annotation.</title>
        <authorList>
            <consortium name="The Broad Institute Genomics Platform"/>
            <consortium name="The Broad Institute Genome Sequencing Center for Infectious Disease"/>
            <person name="Wu L."/>
            <person name="Ma J."/>
        </authorList>
    </citation>
    <scope>NUCLEOTIDE SEQUENCE [LARGE SCALE GENOMIC DNA]</scope>
    <source>
        <strain evidence="6">CCUG 55609</strain>
    </source>
</reference>
<proteinExistence type="inferred from homology"/>
<feature type="chain" id="PRO_5047108718" evidence="3">
    <location>
        <begin position="22"/>
        <end position="361"/>
    </location>
</feature>
<name>A0ABW3YQJ8_MYCRA</name>
<comment type="similarity">
    <text evidence="1">Belongs to the leucine-binding protein family.</text>
</comment>
<evidence type="ECO:0000256" key="1">
    <source>
        <dbReference type="ARBA" id="ARBA00010062"/>
    </source>
</evidence>
<dbReference type="Proteomes" id="UP001597173">
    <property type="component" value="Unassembled WGS sequence"/>
</dbReference>
<evidence type="ECO:0000259" key="4">
    <source>
        <dbReference type="Pfam" id="PF13458"/>
    </source>
</evidence>
<comment type="caution">
    <text evidence="5">The sequence shown here is derived from an EMBL/GenBank/DDBJ whole genome shotgun (WGS) entry which is preliminary data.</text>
</comment>
<dbReference type="Gene3D" id="3.40.50.2300">
    <property type="match status" value="2"/>
</dbReference>
<accession>A0ABW3YQJ8</accession>
<dbReference type="RefSeq" id="WP_374838074.1">
    <property type="nucleotide sequence ID" value="NZ_JBHEEW010000006.1"/>
</dbReference>
<feature type="domain" description="Leucine-binding protein" evidence="4">
    <location>
        <begin position="25"/>
        <end position="349"/>
    </location>
</feature>
<dbReference type="SUPFAM" id="SSF53822">
    <property type="entry name" value="Periplasmic binding protein-like I"/>
    <property type="match status" value="1"/>
</dbReference>
<evidence type="ECO:0000313" key="6">
    <source>
        <dbReference type="Proteomes" id="UP001597173"/>
    </source>
</evidence>
<dbReference type="EMBL" id="JBHTNF010000001">
    <property type="protein sequence ID" value="MFD1326575.1"/>
    <property type="molecule type" value="Genomic_DNA"/>
</dbReference>
<gene>
    <name evidence="5" type="ORF">ACFQ33_01505</name>
</gene>
<evidence type="ECO:0000256" key="2">
    <source>
        <dbReference type="ARBA" id="ARBA00022729"/>
    </source>
</evidence>
<protein>
    <submittedName>
        <fullName evidence="5">ABC transporter substrate-binding protein</fullName>
    </submittedName>
</protein>
<dbReference type="PANTHER" id="PTHR47151:SF2">
    <property type="entry name" value="AMINO ACID BINDING PROTEIN"/>
    <property type="match status" value="1"/>
</dbReference>
<keyword evidence="2 3" id="KW-0732">Signal</keyword>
<dbReference type="InterPro" id="IPR028081">
    <property type="entry name" value="Leu-bd"/>
</dbReference>
<evidence type="ECO:0000256" key="3">
    <source>
        <dbReference type="SAM" id="SignalP"/>
    </source>
</evidence>
<sequence>MYRRLAIALSSILALATPATAAGPTIAVVAPETGPFAILGEQIREGARFAAAADGSKIVEIDEACDEQGDASIAKDILSAGADAAIGFLCTEDLQAALPALAEAGIPAITLSARSGVLMEDALKRGWPLFRLAPAPGMEAQKAVDVIATAWAAEPFALIDDGTIHARELVEAIRLKLEEKGMKPVFVDTFRPAQEQQIGLVRRLAKAGAARVFVGGDRGDMAVIVRDARAEKLPLAFMGGESMMAADATTPLPDGTQAIVLPIDGVTPESAALAATMREAGLVAEGYVFSAHAAATLVSKAAAVAASAQQPLSDALVADTFLTVIGPIGFGAGHELRDNPYRLMEWKQDRFTPIETTLEGD</sequence>
<dbReference type="InterPro" id="IPR028082">
    <property type="entry name" value="Peripla_BP_I"/>
</dbReference>
<dbReference type="Pfam" id="PF13458">
    <property type="entry name" value="Peripla_BP_6"/>
    <property type="match status" value="1"/>
</dbReference>
<evidence type="ECO:0000313" key="5">
    <source>
        <dbReference type="EMBL" id="MFD1326575.1"/>
    </source>
</evidence>
<feature type="signal peptide" evidence="3">
    <location>
        <begin position="1"/>
        <end position="21"/>
    </location>
</feature>
<organism evidence="5 6">
    <name type="scientific">Mycoplana ramosa</name>
    <name type="common">Mycoplana bullata</name>
    <dbReference type="NCBI Taxonomy" id="40837"/>
    <lineage>
        <taxon>Bacteria</taxon>
        <taxon>Pseudomonadati</taxon>
        <taxon>Pseudomonadota</taxon>
        <taxon>Alphaproteobacteria</taxon>
        <taxon>Hyphomicrobiales</taxon>
        <taxon>Rhizobiaceae</taxon>
        <taxon>Mycoplana</taxon>
    </lineage>
</organism>
<dbReference type="PANTHER" id="PTHR47151">
    <property type="entry name" value="LEU/ILE/VAL-BINDING ABC TRANSPORTER SUBUNIT"/>
    <property type="match status" value="1"/>
</dbReference>
<keyword evidence="6" id="KW-1185">Reference proteome</keyword>